<name>A0A3B3WS23_9TELE</name>
<feature type="compositionally biased region" description="Acidic residues" evidence="1">
    <location>
        <begin position="73"/>
        <end position="92"/>
    </location>
</feature>
<dbReference type="Proteomes" id="UP000261480">
    <property type="component" value="Unplaced"/>
</dbReference>
<feature type="compositionally biased region" description="Basic and acidic residues" evidence="1">
    <location>
        <begin position="50"/>
        <end position="72"/>
    </location>
</feature>
<evidence type="ECO:0000313" key="2">
    <source>
        <dbReference type="Ensembl" id="ENSPMEP00000005469.1"/>
    </source>
</evidence>
<reference evidence="2" key="2">
    <citation type="submission" date="2025-09" db="UniProtKB">
        <authorList>
            <consortium name="Ensembl"/>
        </authorList>
    </citation>
    <scope>IDENTIFICATION</scope>
</reference>
<evidence type="ECO:0000256" key="1">
    <source>
        <dbReference type="SAM" id="MobiDB-lite"/>
    </source>
</evidence>
<accession>A0A3B3WS23</accession>
<dbReference type="Ensembl" id="ENSPMET00000007441.1">
    <property type="protein sequence ID" value="ENSPMEP00000005469.1"/>
    <property type="gene ID" value="ENSPMEG00000006844.1"/>
</dbReference>
<feature type="compositionally biased region" description="Low complexity" evidence="1">
    <location>
        <begin position="8"/>
        <end position="27"/>
    </location>
</feature>
<organism evidence="2 3">
    <name type="scientific">Poecilia mexicana</name>
    <dbReference type="NCBI Taxonomy" id="48701"/>
    <lineage>
        <taxon>Eukaryota</taxon>
        <taxon>Metazoa</taxon>
        <taxon>Chordata</taxon>
        <taxon>Craniata</taxon>
        <taxon>Vertebrata</taxon>
        <taxon>Euteleostomi</taxon>
        <taxon>Actinopterygii</taxon>
        <taxon>Neopterygii</taxon>
        <taxon>Teleostei</taxon>
        <taxon>Neoteleostei</taxon>
        <taxon>Acanthomorphata</taxon>
        <taxon>Ovalentaria</taxon>
        <taxon>Atherinomorphae</taxon>
        <taxon>Cyprinodontiformes</taxon>
        <taxon>Poeciliidae</taxon>
        <taxon>Poeciliinae</taxon>
        <taxon>Poecilia</taxon>
    </lineage>
</organism>
<keyword evidence="3" id="KW-1185">Reference proteome</keyword>
<protein>
    <submittedName>
        <fullName evidence="2">Uncharacterized protein</fullName>
    </submittedName>
</protein>
<reference evidence="2" key="1">
    <citation type="submission" date="2025-08" db="UniProtKB">
        <authorList>
            <consortium name="Ensembl"/>
        </authorList>
    </citation>
    <scope>IDENTIFICATION</scope>
</reference>
<evidence type="ECO:0000313" key="3">
    <source>
        <dbReference type="Proteomes" id="UP000261480"/>
    </source>
</evidence>
<sequence>MEQQQHFSVSGSGRSLSSSSSSSNVVSEGEETTPGVEMKVYGDNVDNAQDPDRGSSKAAEDGGNADRDKETSENDDDDDDDDDEQEEEDDMLDNILYPPPNLLRKSSIPELTHGLSPALKFKRHLSEDGRQLRRRSLGGGLTGKYLLLPPSLHQTQTMLQSSSETSNLVRMRSLNLGKSDPSLTSSAVSDRYFCLISCWP</sequence>
<dbReference type="AlphaFoldDB" id="A0A3B3WS23"/>
<feature type="region of interest" description="Disordered" evidence="1">
    <location>
        <begin position="1"/>
        <end position="100"/>
    </location>
</feature>
<dbReference type="STRING" id="48701.ENSPMEP00000005469"/>
<proteinExistence type="predicted"/>